<dbReference type="GO" id="GO:0005886">
    <property type="term" value="C:plasma membrane"/>
    <property type="evidence" value="ECO:0007669"/>
    <property type="project" value="TreeGrafter"/>
</dbReference>
<dbReference type="Pfam" id="PF00905">
    <property type="entry name" value="Transpeptidase"/>
    <property type="match status" value="1"/>
</dbReference>
<reference evidence="5" key="1">
    <citation type="submission" date="2016-06" db="EMBL/GenBank/DDBJ databases">
        <authorList>
            <person name="Varghese N."/>
            <person name="Submissions Spin"/>
        </authorList>
    </citation>
    <scope>NUCLEOTIDE SEQUENCE [LARGE SCALE GENOMIC DNA]</scope>
    <source>
        <strain evidence="5">DSM 44983</strain>
    </source>
</reference>
<protein>
    <submittedName>
        <fullName evidence="4">Peptidoglycan glycosyltransferase</fullName>
    </submittedName>
</protein>
<feature type="region of interest" description="Disordered" evidence="1">
    <location>
        <begin position="91"/>
        <end position="125"/>
    </location>
</feature>
<dbReference type="PANTHER" id="PTHR30627">
    <property type="entry name" value="PEPTIDOGLYCAN D,D-TRANSPEPTIDASE"/>
    <property type="match status" value="1"/>
</dbReference>
<dbReference type="PANTHER" id="PTHR30627:SF24">
    <property type="entry name" value="PENICILLIN-BINDING PROTEIN 4B"/>
    <property type="match status" value="1"/>
</dbReference>
<proteinExistence type="predicted"/>
<evidence type="ECO:0000259" key="3">
    <source>
        <dbReference type="Pfam" id="PF21922"/>
    </source>
</evidence>
<dbReference type="InterPro" id="IPR001460">
    <property type="entry name" value="PCN-bd_Tpept"/>
</dbReference>
<dbReference type="InterPro" id="IPR050515">
    <property type="entry name" value="Beta-lactam/transpept"/>
</dbReference>
<dbReference type="SUPFAM" id="SSF56601">
    <property type="entry name" value="beta-lactamase/transpeptidase-like"/>
    <property type="match status" value="1"/>
</dbReference>
<organism evidence="4 5">
    <name type="scientific">Micromonospora rifamycinica</name>
    <dbReference type="NCBI Taxonomy" id="291594"/>
    <lineage>
        <taxon>Bacteria</taxon>
        <taxon>Bacillati</taxon>
        <taxon>Actinomycetota</taxon>
        <taxon>Actinomycetes</taxon>
        <taxon>Micromonosporales</taxon>
        <taxon>Micromonosporaceae</taxon>
        <taxon>Micromonospora</taxon>
    </lineage>
</organism>
<dbReference type="Gene3D" id="3.90.1310.10">
    <property type="entry name" value="Penicillin-binding protein 2a (Domain 2)"/>
    <property type="match status" value="1"/>
</dbReference>
<evidence type="ECO:0000259" key="2">
    <source>
        <dbReference type="Pfam" id="PF00905"/>
    </source>
</evidence>
<evidence type="ECO:0000313" key="5">
    <source>
        <dbReference type="Proteomes" id="UP000198226"/>
    </source>
</evidence>
<dbReference type="InterPro" id="IPR054120">
    <property type="entry name" value="PBPA_dimer"/>
</dbReference>
<gene>
    <name evidence="4" type="ORF">GA0070623_2594</name>
</gene>
<dbReference type="Proteomes" id="UP000198226">
    <property type="component" value="Chromosome I"/>
</dbReference>
<dbReference type="InterPro" id="IPR012338">
    <property type="entry name" value="Beta-lactam/transpept-like"/>
</dbReference>
<keyword evidence="5" id="KW-1185">Reference proteome</keyword>
<dbReference type="GO" id="GO:0016740">
    <property type="term" value="F:transferase activity"/>
    <property type="evidence" value="ECO:0007669"/>
    <property type="project" value="UniProtKB-KW"/>
</dbReference>
<dbReference type="OrthoDB" id="9766847at2"/>
<keyword evidence="4" id="KW-0808">Transferase</keyword>
<feature type="domain" description="Penicillin-binding protein transpeptidase" evidence="2">
    <location>
        <begin position="260"/>
        <end position="564"/>
    </location>
</feature>
<dbReference type="GO" id="GO:0071972">
    <property type="term" value="F:peptidoglycan L,D-transpeptidase activity"/>
    <property type="evidence" value="ECO:0007669"/>
    <property type="project" value="TreeGrafter"/>
</dbReference>
<dbReference type="GO" id="GO:0008658">
    <property type="term" value="F:penicillin binding"/>
    <property type="evidence" value="ECO:0007669"/>
    <property type="project" value="InterPro"/>
</dbReference>
<evidence type="ECO:0000256" key="1">
    <source>
        <dbReference type="SAM" id="MobiDB-lite"/>
    </source>
</evidence>
<dbReference type="Pfam" id="PF21922">
    <property type="entry name" value="PBP_dimer_2"/>
    <property type="match status" value="1"/>
</dbReference>
<dbReference type="EMBL" id="LT607752">
    <property type="protein sequence ID" value="SCG58182.1"/>
    <property type="molecule type" value="Genomic_DNA"/>
</dbReference>
<feature type="compositionally biased region" description="Polar residues" evidence="1">
    <location>
        <begin position="108"/>
        <end position="118"/>
    </location>
</feature>
<sequence>MSSKSSDDLVHARSLLETIARSFLRGSAHGSREARNRLGDELVEVTKRLSNQERTRLARSIPSVVAAFPPEGRRDFHSFLDAALAAAEEMQSRKGDSAVSSPWDPASPGSTAQPQGRQRTAAPATIGKHPRAWITAAVAAFVGLSVVVVQLVHDDRGVTTQGRPAESPATGQLPALLAGEQTIAISVEDGRGGYRRQYPQGRTYATVTGFTSLNEVASLDAWLRDRAATPGASDGDHAIHTTIVPAVQEVAVRELGTARGAAVAVDPATGHILAMASTPGYDPNLLADPDTASAALRSLHADATEPLSNRATTGIVAAPGEVFEVVTAAAALSNGYTADTQLPGPAVLTLPGMTTQLANRDNQACSSTGTTTLADALRTSCTTAFADLGIRLGGRTLQEQAQAFGIGRAGHIPVPVQPSVFPDVRSPHEAAWAAVGAFDVRITPLQLAMISSGIANQGKVATPTLLADHVGEPPMSPATLTATTPEVAGALAAMMRGAVVSGPARGLTIPGLPVAGLICDSPNGSAGITWATAFASTGGRSIAVAVALENHDKRTLSAQTAAVTRGLIRAGLDVNE</sequence>
<evidence type="ECO:0000313" key="4">
    <source>
        <dbReference type="EMBL" id="SCG58182.1"/>
    </source>
</evidence>
<feature type="domain" description="Penicillin binding protein A dimerisation" evidence="3">
    <location>
        <begin position="177"/>
        <end position="214"/>
    </location>
</feature>
<dbReference type="AlphaFoldDB" id="A0A1C5IIH9"/>
<dbReference type="GO" id="GO:0071555">
    <property type="term" value="P:cell wall organization"/>
    <property type="evidence" value="ECO:0007669"/>
    <property type="project" value="TreeGrafter"/>
</dbReference>
<dbReference type="RefSeq" id="WP_084261430.1">
    <property type="nucleotide sequence ID" value="NZ_LRMV01000103.1"/>
</dbReference>
<dbReference type="Gene3D" id="3.40.710.10">
    <property type="entry name" value="DD-peptidase/beta-lactamase superfamily"/>
    <property type="match status" value="1"/>
</dbReference>
<accession>A0A1C5IIH9</accession>
<name>A0A1C5IIH9_9ACTN</name>